<reference evidence="8 9" key="1">
    <citation type="submission" date="2017-04" db="EMBL/GenBank/DDBJ databases">
        <authorList>
            <person name="Afonso C.L."/>
            <person name="Miller P.J."/>
            <person name="Scott M.A."/>
            <person name="Spackman E."/>
            <person name="Goraichik I."/>
            <person name="Dimitrov K.M."/>
            <person name="Suarez D.L."/>
            <person name="Swayne D.E."/>
        </authorList>
    </citation>
    <scope>NUCLEOTIDE SEQUENCE [LARGE SCALE GENOMIC DNA]</scope>
    <source>
        <strain evidence="8 9">ToBE</strain>
    </source>
</reference>
<comment type="subcellular location">
    <subcellularLocation>
        <location evidence="1">Cell membrane</location>
        <topology evidence="1">Multi-pass membrane protein</topology>
    </subcellularLocation>
</comment>
<feature type="transmembrane region" description="Helical" evidence="6">
    <location>
        <begin position="73"/>
        <end position="91"/>
    </location>
</feature>
<feature type="transmembrane region" description="Helical" evidence="6">
    <location>
        <begin position="97"/>
        <end position="113"/>
    </location>
</feature>
<evidence type="ECO:0000256" key="5">
    <source>
        <dbReference type="ARBA" id="ARBA00023136"/>
    </source>
</evidence>
<dbReference type="InterPro" id="IPR018076">
    <property type="entry name" value="T2SS_GspF_dom"/>
</dbReference>
<dbReference type="Gene3D" id="1.20.81.30">
    <property type="entry name" value="Type II secretion system (T2SS), domain F"/>
    <property type="match status" value="1"/>
</dbReference>
<dbReference type="Proteomes" id="UP000192569">
    <property type="component" value="Chromosome I"/>
</dbReference>
<dbReference type="InterPro" id="IPR042094">
    <property type="entry name" value="T2SS_GspF_sf"/>
</dbReference>
<evidence type="ECO:0000256" key="2">
    <source>
        <dbReference type="ARBA" id="ARBA00022475"/>
    </source>
</evidence>
<evidence type="ECO:0000256" key="6">
    <source>
        <dbReference type="SAM" id="Phobius"/>
    </source>
</evidence>
<keyword evidence="3 6" id="KW-0812">Transmembrane</keyword>
<dbReference type="STRING" id="698762.SAMN00808754_1507"/>
<gene>
    <name evidence="8" type="ORF">SAMN00808754_1507</name>
</gene>
<evidence type="ECO:0000313" key="8">
    <source>
        <dbReference type="EMBL" id="SMB96502.1"/>
    </source>
</evidence>
<keyword evidence="2" id="KW-1003">Cell membrane</keyword>
<proteinExistence type="predicted"/>
<keyword evidence="4 6" id="KW-1133">Transmembrane helix</keyword>
<accession>A0A1W1VT03</accession>
<feature type="transmembrane region" description="Helical" evidence="6">
    <location>
        <begin position="240"/>
        <end position="259"/>
    </location>
</feature>
<sequence length="300" mass="32085">MSVYLFLAFWMSFGAVFFAVTGVHRRKRERDWRSVRASAAAGGRESSRRPAGMLGRLVSEAEAAGIEVSTGQLVAVLLAGILAGAAVGLAATGALPFALFGAAAGLFVPGWWLRRKIEGRARAFDEQLEKGLSAMVASLQAGSDTIQAVEEAARQAAPPLKEVLDAALSYLRTGDTLPEALEKAARKVRSRDMELVTAAITVNLRTGARLVTVLEEVAESIRERKIFRAQVAARCAQAKAAGNVLAAVPLCFLIIFRLMNPEYMKPLTSTAAGQVVLAVAFVMFGAGWLIVRRLLSIEDV</sequence>
<evidence type="ECO:0000259" key="7">
    <source>
        <dbReference type="Pfam" id="PF00482"/>
    </source>
</evidence>
<dbReference type="PANTHER" id="PTHR35007">
    <property type="entry name" value="INTEGRAL MEMBRANE PROTEIN-RELATED"/>
    <property type="match status" value="1"/>
</dbReference>
<organism evidence="8 9">
    <name type="scientific">Thermanaeromonas toyohensis ToBE</name>
    <dbReference type="NCBI Taxonomy" id="698762"/>
    <lineage>
        <taxon>Bacteria</taxon>
        <taxon>Bacillati</taxon>
        <taxon>Bacillota</taxon>
        <taxon>Clostridia</taxon>
        <taxon>Neomoorellales</taxon>
        <taxon>Neomoorellaceae</taxon>
        <taxon>Thermanaeromonas</taxon>
    </lineage>
</organism>
<keyword evidence="5 6" id="KW-0472">Membrane</keyword>
<dbReference type="EMBL" id="LT838272">
    <property type="protein sequence ID" value="SMB96502.1"/>
    <property type="molecule type" value="Genomic_DNA"/>
</dbReference>
<dbReference type="PANTHER" id="PTHR35007:SF1">
    <property type="entry name" value="PILUS ASSEMBLY PROTEIN"/>
    <property type="match status" value="1"/>
</dbReference>
<feature type="transmembrane region" description="Helical" evidence="6">
    <location>
        <begin position="271"/>
        <end position="291"/>
    </location>
</feature>
<dbReference type="AlphaFoldDB" id="A0A1W1VT03"/>
<dbReference type="RefSeq" id="WP_084665122.1">
    <property type="nucleotide sequence ID" value="NZ_LT838272.1"/>
</dbReference>
<dbReference type="GO" id="GO:0005886">
    <property type="term" value="C:plasma membrane"/>
    <property type="evidence" value="ECO:0007669"/>
    <property type="project" value="UniProtKB-SubCell"/>
</dbReference>
<protein>
    <submittedName>
        <fullName evidence="8">Tight adherence protein B</fullName>
    </submittedName>
</protein>
<dbReference type="OrthoDB" id="1723691at2"/>
<name>A0A1W1VT03_9FIRM</name>
<dbReference type="Pfam" id="PF00482">
    <property type="entry name" value="T2SSF"/>
    <property type="match status" value="1"/>
</dbReference>
<feature type="domain" description="Type II secretion system protein GspF" evidence="7">
    <location>
        <begin position="134"/>
        <end position="255"/>
    </location>
</feature>
<evidence type="ECO:0000256" key="4">
    <source>
        <dbReference type="ARBA" id="ARBA00022989"/>
    </source>
</evidence>
<evidence type="ECO:0000256" key="1">
    <source>
        <dbReference type="ARBA" id="ARBA00004651"/>
    </source>
</evidence>
<evidence type="ECO:0000256" key="3">
    <source>
        <dbReference type="ARBA" id="ARBA00022692"/>
    </source>
</evidence>
<keyword evidence="9" id="KW-1185">Reference proteome</keyword>
<feature type="transmembrane region" description="Helical" evidence="6">
    <location>
        <begin position="6"/>
        <end position="23"/>
    </location>
</feature>
<evidence type="ECO:0000313" key="9">
    <source>
        <dbReference type="Proteomes" id="UP000192569"/>
    </source>
</evidence>